<dbReference type="AlphaFoldDB" id="A0AAE0DG41"/>
<dbReference type="SUPFAM" id="SSF53448">
    <property type="entry name" value="Nucleotide-diphospho-sugar transferases"/>
    <property type="match status" value="1"/>
</dbReference>
<keyword evidence="2" id="KW-1133">Transmembrane helix</keyword>
<evidence type="ECO:0000313" key="4">
    <source>
        <dbReference type="Proteomes" id="UP001276659"/>
    </source>
</evidence>
<gene>
    <name evidence="3" type="ORF">OEA41_004710</name>
</gene>
<dbReference type="EMBL" id="JASNWA010000010">
    <property type="protein sequence ID" value="KAK3168264.1"/>
    <property type="molecule type" value="Genomic_DNA"/>
</dbReference>
<feature type="region of interest" description="Disordered" evidence="1">
    <location>
        <begin position="372"/>
        <end position="392"/>
    </location>
</feature>
<feature type="transmembrane region" description="Helical" evidence="2">
    <location>
        <begin position="41"/>
        <end position="57"/>
    </location>
</feature>
<reference evidence="3" key="1">
    <citation type="submission" date="2022-11" db="EMBL/GenBank/DDBJ databases">
        <title>Chromosomal genome sequence assembly and mating type (MAT) locus characterization of the leprose asexual lichenized fungus Lepraria neglecta (Nyl.) Erichsen.</title>
        <authorList>
            <person name="Allen J.L."/>
            <person name="Pfeffer B."/>
        </authorList>
    </citation>
    <scope>NUCLEOTIDE SEQUENCE</scope>
    <source>
        <strain evidence="3">Allen 5258</strain>
    </source>
</reference>
<dbReference type="InterPro" id="IPR050587">
    <property type="entry name" value="GNT1/Glycosyltrans_8"/>
</dbReference>
<sequence>MLIETVCNALTVPTMQTRFSPPLKPIRLSHTPRPKSFLRRYSRWLYALLALLFLYLWRSSSITLLPSRPLVHAPSLIYKNVDWSRYAYSQYATNSAYLCNTVMVFEALQRLGSKADRILFYPQEWDTDIASLDDRDSQLLVKARDWYNVKLMPAEITKADDDAWNTSFTKFMAWGQDQYDRVLQMDSDITLLKHLDELFLVPKAPVAMLRAYWRIPEERRLTSFFLLLEPSMDVYQQLMVEARPDHRGKTEYDMEILNRFYGDSAMVLPHRQYGLLSGEFRVDVHKNYLGNDLETWDPERVMKEASLVHFSDWPLPKPWIMWPHTLIGDVMPRCKLREKLGEKDCRNKDIWMGLYDDFRRRRKDICALLSAPAPEWPPRNTSKEDKKPKGHV</sequence>
<organism evidence="3 4">
    <name type="scientific">Lepraria neglecta</name>
    <dbReference type="NCBI Taxonomy" id="209136"/>
    <lineage>
        <taxon>Eukaryota</taxon>
        <taxon>Fungi</taxon>
        <taxon>Dikarya</taxon>
        <taxon>Ascomycota</taxon>
        <taxon>Pezizomycotina</taxon>
        <taxon>Lecanoromycetes</taxon>
        <taxon>OSLEUM clade</taxon>
        <taxon>Lecanoromycetidae</taxon>
        <taxon>Lecanorales</taxon>
        <taxon>Lecanorineae</taxon>
        <taxon>Stereocaulaceae</taxon>
        <taxon>Lepraria</taxon>
    </lineage>
</organism>
<comment type="caution">
    <text evidence="3">The sequence shown here is derived from an EMBL/GenBank/DDBJ whole genome shotgun (WGS) entry which is preliminary data.</text>
</comment>
<evidence type="ECO:0000313" key="3">
    <source>
        <dbReference type="EMBL" id="KAK3168264.1"/>
    </source>
</evidence>
<protein>
    <recommendedName>
        <fullName evidence="5">Nucleotide-diphospho-sugar transferase</fullName>
    </recommendedName>
</protein>
<accession>A0AAE0DG41</accession>
<evidence type="ECO:0000256" key="1">
    <source>
        <dbReference type="SAM" id="MobiDB-lite"/>
    </source>
</evidence>
<name>A0AAE0DG41_9LECA</name>
<proteinExistence type="predicted"/>
<feature type="compositionally biased region" description="Basic and acidic residues" evidence="1">
    <location>
        <begin position="381"/>
        <end position="392"/>
    </location>
</feature>
<dbReference type="InterPro" id="IPR029044">
    <property type="entry name" value="Nucleotide-diphossugar_trans"/>
</dbReference>
<evidence type="ECO:0008006" key="5">
    <source>
        <dbReference type="Google" id="ProtNLM"/>
    </source>
</evidence>
<dbReference type="PANTHER" id="PTHR11183">
    <property type="entry name" value="GLYCOGENIN SUBFAMILY MEMBER"/>
    <property type="match status" value="1"/>
</dbReference>
<keyword evidence="4" id="KW-1185">Reference proteome</keyword>
<dbReference type="Proteomes" id="UP001276659">
    <property type="component" value="Unassembled WGS sequence"/>
</dbReference>
<keyword evidence="2" id="KW-0812">Transmembrane</keyword>
<evidence type="ECO:0000256" key="2">
    <source>
        <dbReference type="SAM" id="Phobius"/>
    </source>
</evidence>
<dbReference type="Gene3D" id="3.90.550.10">
    <property type="entry name" value="Spore Coat Polysaccharide Biosynthesis Protein SpsA, Chain A"/>
    <property type="match status" value="1"/>
</dbReference>
<keyword evidence="2" id="KW-0472">Membrane</keyword>